<dbReference type="AlphaFoldDB" id="A0A920CMR8"/>
<name>A0A920CMR8_9BACL</name>
<reference evidence="1" key="1">
    <citation type="submission" date="2021-03" db="EMBL/GenBank/DDBJ databases">
        <title>Antimicrobial resistance genes in bacteria isolated from Japanese honey, and their potential for conferring macrolide and lincosamide resistance in the American foulbrood pathogen Paenibacillus larvae.</title>
        <authorList>
            <person name="Okamoto M."/>
            <person name="Kumagai M."/>
            <person name="Kanamori H."/>
            <person name="Takamatsu D."/>
        </authorList>
    </citation>
    <scope>NUCLEOTIDE SEQUENCE</scope>
    <source>
        <strain evidence="1">J41TS4</strain>
    </source>
</reference>
<gene>
    <name evidence="1" type="ORF">J41TS4_21300</name>
</gene>
<evidence type="ECO:0000313" key="1">
    <source>
        <dbReference type="EMBL" id="GIO42372.1"/>
    </source>
</evidence>
<dbReference type="EMBL" id="BORS01000006">
    <property type="protein sequence ID" value="GIO42372.1"/>
    <property type="molecule type" value="Genomic_DNA"/>
</dbReference>
<evidence type="ECO:0000313" key="2">
    <source>
        <dbReference type="Proteomes" id="UP000678895"/>
    </source>
</evidence>
<proteinExistence type="predicted"/>
<dbReference type="Proteomes" id="UP000678895">
    <property type="component" value="Unassembled WGS sequence"/>
</dbReference>
<organism evidence="1 2">
    <name type="scientific">Paenibacillus apis</name>
    <dbReference type="NCBI Taxonomy" id="1792174"/>
    <lineage>
        <taxon>Bacteria</taxon>
        <taxon>Bacillati</taxon>
        <taxon>Bacillota</taxon>
        <taxon>Bacilli</taxon>
        <taxon>Bacillales</taxon>
        <taxon>Paenibacillaceae</taxon>
        <taxon>Paenibacillus</taxon>
    </lineage>
</organism>
<comment type="caution">
    <text evidence="1">The sequence shown here is derived from an EMBL/GenBank/DDBJ whole genome shotgun (WGS) entry which is preliminary data.</text>
</comment>
<protein>
    <submittedName>
        <fullName evidence="1">Uncharacterized protein</fullName>
    </submittedName>
</protein>
<keyword evidence="2" id="KW-1185">Reference proteome</keyword>
<accession>A0A920CMR8</accession>
<dbReference type="RefSeq" id="WP_301627174.1">
    <property type="nucleotide sequence ID" value="NZ_BORS01000006.1"/>
</dbReference>
<sequence length="68" mass="7733">MEYRELTSLLDRNLHRIKANGMYHEKITELKRLLNGGGGQSGMDFAVEATKTTKKVKGEEYDDKSTEV</sequence>